<dbReference type="PROSITE" id="PS50086">
    <property type="entry name" value="TBC_RABGAP"/>
    <property type="match status" value="1"/>
</dbReference>
<keyword evidence="1" id="KW-0175">Coiled coil</keyword>
<name>A0AAX4H4X7_9ASCO</name>
<dbReference type="RefSeq" id="XP_062875424.1">
    <property type="nucleotide sequence ID" value="XM_063019354.1"/>
</dbReference>
<dbReference type="PANTHER" id="PTHR47219">
    <property type="entry name" value="RAB GTPASE-ACTIVATING PROTEIN 1-LIKE"/>
    <property type="match status" value="1"/>
</dbReference>
<proteinExistence type="predicted"/>
<dbReference type="GO" id="GO:0005096">
    <property type="term" value="F:GTPase activator activity"/>
    <property type="evidence" value="ECO:0007669"/>
    <property type="project" value="TreeGrafter"/>
</dbReference>
<evidence type="ECO:0000313" key="4">
    <source>
        <dbReference type="EMBL" id="WPK23037.1"/>
    </source>
</evidence>
<dbReference type="InterPro" id="IPR050302">
    <property type="entry name" value="Rab_GAP_TBC_domain"/>
</dbReference>
<feature type="coiled-coil region" evidence="1">
    <location>
        <begin position="66"/>
        <end position="93"/>
    </location>
</feature>
<dbReference type="GeneID" id="88171330"/>
<dbReference type="GO" id="GO:0030427">
    <property type="term" value="C:site of polarized growth"/>
    <property type="evidence" value="ECO:0007669"/>
    <property type="project" value="UniProtKB-ARBA"/>
</dbReference>
<keyword evidence="5" id="KW-1185">Reference proteome</keyword>
<evidence type="ECO:0000256" key="1">
    <source>
        <dbReference type="SAM" id="Coils"/>
    </source>
</evidence>
<evidence type="ECO:0000259" key="3">
    <source>
        <dbReference type="PROSITE" id="PS50086"/>
    </source>
</evidence>
<sequence length="711" mass="80094">MPRSDLFPELAVKSQSKPIHALRSKDGYSSSQEINGLVSDNLHNSSDAQIAKLVNLKFNSNAFALIRQLSQDLSAKETELILLREEKSRRENELLRLCNEFGNLSYVEVDRRLNALKPEKNVHKVVSAMVLDAMAISDSQGSNERLPKDVQRPKPQSRNKRTALRRTQQPFHKEEKSASTQNRKSLAEATDIRSSVGLPVSPNLHDTQNPKEEPIWPRWLHWLNQSEESVDLPNKSTDIQNKSSIENSRNKSVVELESMGDSFSPILTSTIFDADKFGFVNDKPLQNLKCKTSSLQDMPSPVESPVSISKSATEINLTLANVENSESGKALTTLALSQSLDKLKLLNEQYLATSEMHLKQWDILMRQAQTSGSPKSDQDVSLGTFGLKAQNLKKQGSSLRKMFGHEDELSDDSKSFKFLQRLIYESGIPPKHRNYLWFELSGAKNRAIAGEYQRLLANSQGTSDPTLIESIDQIKLDLHRTLPSNIYFNNQKTNGPGPQFAALKNILMAFAAYEPNIGYCQGMNKLLGNVMLGVNESHSHGGSKVSEENLFWLYVSIVEDILPCYSELNFFHPKAMMLLREDSLILRQYLNKLMPQLGKHLESLGVELELVVISWWIGVFTEAVSSIDLWLKLLDGLLIADNPRIKFHAYTLAAFYFYQRALCGFKERDSIYGFINLLKTGNGPNIKSNEFMSIAASFEKQIHTIELKSPS</sequence>
<feature type="domain" description="Rab-GAP TBC" evidence="3">
    <location>
        <begin position="427"/>
        <end position="641"/>
    </location>
</feature>
<evidence type="ECO:0000313" key="5">
    <source>
        <dbReference type="Proteomes" id="UP001338582"/>
    </source>
</evidence>
<dbReference type="AlphaFoldDB" id="A0AAX4H4X7"/>
<organism evidence="4 5">
    <name type="scientific">Australozyma saopauloensis</name>
    <dbReference type="NCBI Taxonomy" id="291208"/>
    <lineage>
        <taxon>Eukaryota</taxon>
        <taxon>Fungi</taxon>
        <taxon>Dikarya</taxon>
        <taxon>Ascomycota</taxon>
        <taxon>Saccharomycotina</taxon>
        <taxon>Pichiomycetes</taxon>
        <taxon>Metschnikowiaceae</taxon>
        <taxon>Australozyma</taxon>
    </lineage>
</organism>
<feature type="region of interest" description="Disordered" evidence="2">
    <location>
        <begin position="139"/>
        <end position="212"/>
    </location>
</feature>
<dbReference type="Gene3D" id="1.10.472.80">
    <property type="entry name" value="Ypt/Rab-GAP domain of gyp1p, domain 3"/>
    <property type="match status" value="1"/>
</dbReference>
<dbReference type="GO" id="GO:0031267">
    <property type="term" value="F:small GTPase binding"/>
    <property type="evidence" value="ECO:0007669"/>
    <property type="project" value="TreeGrafter"/>
</dbReference>
<dbReference type="Pfam" id="PF00566">
    <property type="entry name" value="RabGAP-TBC"/>
    <property type="match status" value="1"/>
</dbReference>
<dbReference type="Proteomes" id="UP001338582">
    <property type="component" value="Chromosome 1"/>
</dbReference>
<gene>
    <name evidence="4" type="ORF">PUMCH_000261</name>
</gene>
<accession>A0AAX4H4X7</accession>
<dbReference type="EMBL" id="CP138894">
    <property type="protein sequence ID" value="WPK23037.1"/>
    <property type="molecule type" value="Genomic_DNA"/>
</dbReference>
<dbReference type="InterPro" id="IPR035969">
    <property type="entry name" value="Rab-GAP_TBC_sf"/>
</dbReference>
<dbReference type="InterPro" id="IPR000195">
    <property type="entry name" value="Rab-GAP-TBC_dom"/>
</dbReference>
<dbReference type="SUPFAM" id="SSF47923">
    <property type="entry name" value="Ypt/Rab-GAP domain of gyp1p"/>
    <property type="match status" value="2"/>
</dbReference>
<evidence type="ECO:0000256" key="2">
    <source>
        <dbReference type="SAM" id="MobiDB-lite"/>
    </source>
</evidence>
<reference evidence="4 5" key="1">
    <citation type="submission" date="2023-10" db="EMBL/GenBank/DDBJ databases">
        <title>Draft Genome Sequence of Candida saopaulonensis from a very Premature Infant with Sepsis.</title>
        <authorList>
            <person name="Ning Y."/>
            <person name="Dai R."/>
            <person name="Xiao M."/>
            <person name="Xu Y."/>
            <person name="Yan Q."/>
            <person name="Zhang L."/>
        </authorList>
    </citation>
    <scope>NUCLEOTIDE SEQUENCE [LARGE SCALE GENOMIC DNA]</scope>
    <source>
        <strain evidence="4 5">19XY460</strain>
    </source>
</reference>
<protein>
    <recommendedName>
        <fullName evidence="3">Rab-GAP TBC domain-containing protein</fullName>
    </recommendedName>
</protein>
<dbReference type="KEGG" id="asau:88171330"/>
<dbReference type="PANTHER" id="PTHR47219:SF20">
    <property type="entry name" value="TBC1 DOMAIN FAMILY MEMBER 2B"/>
    <property type="match status" value="1"/>
</dbReference>
<dbReference type="Gene3D" id="1.10.8.270">
    <property type="entry name" value="putative rabgap domain of human tbc1 domain family member 14 like domains"/>
    <property type="match status" value="1"/>
</dbReference>
<dbReference type="SMART" id="SM00164">
    <property type="entry name" value="TBC"/>
    <property type="match status" value="1"/>
</dbReference>
<feature type="compositionally biased region" description="Basic residues" evidence="2">
    <location>
        <begin position="155"/>
        <end position="164"/>
    </location>
</feature>